<evidence type="ECO:0000313" key="3">
    <source>
        <dbReference type="EMBL" id="SBW03343.1"/>
    </source>
</evidence>
<name>A0A212JVB0_9BACT</name>
<feature type="compositionally biased region" description="Polar residues" evidence="1">
    <location>
        <begin position="183"/>
        <end position="193"/>
    </location>
</feature>
<reference evidence="3" key="1">
    <citation type="submission" date="2016-04" db="EMBL/GenBank/DDBJ databases">
        <authorList>
            <person name="Evans L.H."/>
            <person name="Alamgir A."/>
            <person name="Owens N."/>
            <person name="Weber N.D."/>
            <person name="Virtaneva K."/>
            <person name="Barbian K."/>
            <person name="Babar A."/>
            <person name="Rosenke K."/>
        </authorList>
    </citation>
    <scope>NUCLEOTIDE SEQUENCE</scope>
    <source>
        <strain evidence="3">86-1</strain>
    </source>
</reference>
<evidence type="ECO:0000256" key="1">
    <source>
        <dbReference type="SAM" id="MobiDB-lite"/>
    </source>
</evidence>
<dbReference type="RefSeq" id="WP_296942479.1">
    <property type="nucleotide sequence ID" value="NZ_LT599032.1"/>
</dbReference>
<feature type="signal peptide" evidence="2">
    <location>
        <begin position="1"/>
        <end position="22"/>
    </location>
</feature>
<sequence length="193" mass="22311">MKKLIIAISILFAVGVFNPLSAQVNINVNVNVDKQPAWGPTGYDYAGYYYMPDINVYYDITNALFYYLTGSKWISAQYLPDKYRKYDLYSMYKVVVNDKQPWLQNKAHKKNYSQYKGDKTQEPIRYSNNTKYNNSKNNTNSWVNTNRSDSRSGNTGSNSTESKSNNNRNNKTQDNNSQRSPERATQQNGSNRK</sequence>
<gene>
    <name evidence="3" type="ORF">KL86DYS1_30550</name>
</gene>
<accession>A0A212JVB0</accession>
<dbReference type="EMBL" id="FLUM01000003">
    <property type="protein sequence ID" value="SBW03343.1"/>
    <property type="molecule type" value="Genomic_DNA"/>
</dbReference>
<evidence type="ECO:0000256" key="2">
    <source>
        <dbReference type="SAM" id="SignalP"/>
    </source>
</evidence>
<feature type="chain" id="PRO_5013256444" evidence="2">
    <location>
        <begin position="23"/>
        <end position="193"/>
    </location>
</feature>
<feature type="compositionally biased region" description="Low complexity" evidence="1">
    <location>
        <begin position="126"/>
        <end position="178"/>
    </location>
</feature>
<protein>
    <submittedName>
        <fullName evidence="3">Uncharacterized protein</fullName>
    </submittedName>
</protein>
<organism evidence="3">
    <name type="scientific">uncultured Dysgonomonas sp</name>
    <dbReference type="NCBI Taxonomy" id="206096"/>
    <lineage>
        <taxon>Bacteria</taxon>
        <taxon>Pseudomonadati</taxon>
        <taxon>Bacteroidota</taxon>
        <taxon>Bacteroidia</taxon>
        <taxon>Bacteroidales</taxon>
        <taxon>Dysgonomonadaceae</taxon>
        <taxon>Dysgonomonas</taxon>
        <taxon>environmental samples</taxon>
    </lineage>
</organism>
<proteinExistence type="predicted"/>
<feature type="region of interest" description="Disordered" evidence="1">
    <location>
        <begin position="112"/>
        <end position="193"/>
    </location>
</feature>
<keyword evidence="2" id="KW-0732">Signal</keyword>
<dbReference type="AlphaFoldDB" id="A0A212JVB0"/>